<proteinExistence type="predicted"/>
<dbReference type="Gene3D" id="3.40.50.1460">
    <property type="match status" value="1"/>
</dbReference>
<accession>A0A916JFU4</accession>
<sequence>MKKKELTRIRVVFLLLFLSELVLIQKNEAFAQWKGTYGNEWIKPAQPYLRITVEKRGIQKVTVSSLPAGFPVTDPSRFQLWHRGQEVAIITANSTEIIFYGEPNDGASDSLVYRPETARLNPYMSLFSDLGYYFLTVSDGAKRAVQHENTKANQAPESFHLQDEIVKYNNQFGFETFGLKNTLNNSFYESVNSWTSQTTAGMNATAGSVKDTVFLSSFNLKNWVKDERFKPAVEMLLTGLNNGSHDVQVYTGYTANGKDVLKKETSIAFNGWEGKKGQFTIENTDLSENGSGFFKLNSISKSTGDWFGLAYYRISYPQLTDMKDTKLSYFNFPPSQNSVSNISITNVPADIQLYDITNPHIPVVVNGQKQDQTYSFGISRSAGKPLKIMAISSMEILSIPATRIGIVNLQPVSPANVGKLDLINPSDYDYLIVTNSILRNSAIKYGEYRSSQAGGSHRVLIMDIRDIYDQFNYGEPSPIAIRRFVDYMLKNGIRENEHNLVLIGNSVTIPINSVKEMPNEIPTLGDPGSDILLVAGLQNTDPDVPAIPVGRLRALVPDEVLFYLDKVKSYESQQGTGWRKKILHLNGGHSAGEISQLRDILADLAPAVEEGEVGGKVKAFVKQTPDTRERVDIAPDVNNGVGMITYFGHGAQEITDLDMGFITDASRGYQDVNKYSLMYFNGCGVGNIYTSRSRHVLSSNWIMTPNRGAIAVLANSYDSYVSSSAAQLKILYAKLFTDTRSYTIGQVVKQVAKEVASGTRSAVELANVHQTNLQGDPALKLIRFERPDFALDSDAGIVLISESPTITLEKAKEPKLGVILSNYGEYQKEQKINVDVKLFLRDGTTKKTEIVVSSVAYQDTIFFPVNNVSSIDRIEVNLDPGNLISELNENNNHSQLDVDWDIAKNLPIYPVEPVKDQIPPRLDVMLGNRLIANNETLLPNPVIKVLVEDDRFMDADTSLVDIYIKYCEDESCEFKRLSYSNLNVSLSNVTNKSVSITCLPTTLTSGHYELLVSAKDVSGNVVANPYRIKFKIGSVDEGITIVCSPNPTSDYVRFQAKIEIPDQLQSVYWKIYNISGSVLEEKKITLKGSAVEEWFWIPKQSGIYIYKTIFELTTGTKEISGRVSVVR</sequence>
<feature type="domain" description="Gingipain" evidence="2">
    <location>
        <begin position="430"/>
        <end position="781"/>
    </location>
</feature>
<evidence type="ECO:0000313" key="3">
    <source>
        <dbReference type="EMBL" id="CAG5007094.1"/>
    </source>
</evidence>
<dbReference type="RefSeq" id="WP_215240386.1">
    <property type="nucleotide sequence ID" value="NZ_CAJRAF010000002.1"/>
</dbReference>
<dbReference type="GO" id="GO:0008234">
    <property type="term" value="F:cysteine-type peptidase activity"/>
    <property type="evidence" value="ECO:0007669"/>
    <property type="project" value="InterPro"/>
</dbReference>
<gene>
    <name evidence="3" type="ORF">DYBT9275_03962</name>
</gene>
<comment type="caution">
    <text evidence="3">The sequence shown here is derived from an EMBL/GenBank/DDBJ whole genome shotgun (WGS) entry which is preliminary data.</text>
</comment>
<evidence type="ECO:0000256" key="1">
    <source>
        <dbReference type="ARBA" id="ARBA00022729"/>
    </source>
</evidence>
<dbReference type="InterPro" id="IPR001769">
    <property type="entry name" value="Gingipain"/>
</dbReference>
<protein>
    <recommendedName>
        <fullName evidence="2">Gingipain domain-containing protein</fullName>
    </recommendedName>
</protein>
<dbReference type="Gene3D" id="3.40.50.10390">
    <property type="entry name" value="Gingipain r, domain 1"/>
    <property type="match status" value="1"/>
</dbReference>
<dbReference type="Pfam" id="PF01364">
    <property type="entry name" value="Peptidase_C25"/>
    <property type="match status" value="1"/>
</dbReference>
<dbReference type="EMBL" id="CAJRAF010000002">
    <property type="protein sequence ID" value="CAG5007094.1"/>
    <property type="molecule type" value="Genomic_DNA"/>
</dbReference>
<dbReference type="GO" id="GO:0006508">
    <property type="term" value="P:proteolysis"/>
    <property type="evidence" value="ECO:0007669"/>
    <property type="project" value="InterPro"/>
</dbReference>
<name>A0A916JFU4_9BACT</name>
<dbReference type="CDD" id="cd02258">
    <property type="entry name" value="Peptidase_C25_N"/>
    <property type="match status" value="1"/>
</dbReference>
<dbReference type="InterPro" id="IPR029030">
    <property type="entry name" value="Caspase-like_dom_sf"/>
</dbReference>
<dbReference type="SUPFAM" id="SSF52129">
    <property type="entry name" value="Caspase-like"/>
    <property type="match status" value="1"/>
</dbReference>
<keyword evidence="1" id="KW-0732">Signal</keyword>
<evidence type="ECO:0000313" key="4">
    <source>
        <dbReference type="Proteomes" id="UP000680038"/>
    </source>
</evidence>
<reference evidence="3" key="1">
    <citation type="submission" date="2021-04" db="EMBL/GenBank/DDBJ databases">
        <authorList>
            <person name="Rodrigo-Torres L."/>
            <person name="Arahal R. D."/>
            <person name="Lucena T."/>
        </authorList>
    </citation>
    <scope>NUCLEOTIDE SEQUENCE</scope>
    <source>
        <strain evidence="3">CECT 9275</strain>
    </source>
</reference>
<keyword evidence="4" id="KW-1185">Reference proteome</keyword>
<evidence type="ECO:0000259" key="2">
    <source>
        <dbReference type="Pfam" id="PF01364"/>
    </source>
</evidence>
<organism evidence="3 4">
    <name type="scientific">Dyadobacter helix</name>
    <dbReference type="NCBI Taxonomy" id="2822344"/>
    <lineage>
        <taxon>Bacteria</taxon>
        <taxon>Pseudomonadati</taxon>
        <taxon>Bacteroidota</taxon>
        <taxon>Cytophagia</taxon>
        <taxon>Cytophagales</taxon>
        <taxon>Spirosomataceae</taxon>
        <taxon>Dyadobacter</taxon>
    </lineage>
</organism>
<dbReference type="Proteomes" id="UP000680038">
    <property type="component" value="Unassembled WGS sequence"/>
</dbReference>
<dbReference type="AlphaFoldDB" id="A0A916JFU4"/>
<dbReference type="InterPro" id="IPR029031">
    <property type="entry name" value="Gingipain_N_sf"/>
</dbReference>